<dbReference type="Proteomes" id="UP000190044">
    <property type="component" value="Unassembled WGS sequence"/>
</dbReference>
<dbReference type="RefSeq" id="WP_079638314.1">
    <property type="nucleotide sequence ID" value="NZ_FUYP01000008.1"/>
</dbReference>
<dbReference type="EMBL" id="FUYP01000008">
    <property type="protein sequence ID" value="SKB54021.1"/>
    <property type="molecule type" value="Genomic_DNA"/>
</dbReference>
<sequence>MKALIVTASLAMLSALASTAPLQSAVSPPAMTDIHWDILPPEGKRQGDEPRLRIRSDQSHSNLALDGSRPELAAAKRALAGTAGPVAFTVAHQAGTLACDGRLSRRHEGKGGCRFTADPGFEQALAKRAIPPDDQSDLLAMLLVNATIELADGLAVAGLRPADADQLIAAAALHVTPAYVRDLRAVPMKLGSLNDAFACRALGVNAAYVRELAGAGYTDLSVEDVIAMKALGVSGDYARRMNAAAAAASQ</sequence>
<keyword evidence="1" id="KW-0732">Signal</keyword>
<evidence type="ECO:0000313" key="2">
    <source>
        <dbReference type="EMBL" id="SKB54021.1"/>
    </source>
</evidence>
<organism evidence="2 3">
    <name type="scientific">Sphingopyxis flava</name>
    <dbReference type="NCBI Taxonomy" id="1507287"/>
    <lineage>
        <taxon>Bacteria</taxon>
        <taxon>Pseudomonadati</taxon>
        <taxon>Pseudomonadota</taxon>
        <taxon>Alphaproteobacteria</taxon>
        <taxon>Sphingomonadales</taxon>
        <taxon>Sphingomonadaceae</taxon>
        <taxon>Sphingopyxis</taxon>
    </lineage>
</organism>
<evidence type="ECO:0000256" key="1">
    <source>
        <dbReference type="SAM" id="SignalP"/>
    </source>
</evidence>
<evidence type="ECO:0000313" key="3">
    <source>
        <dbReference type="Proteomes" id="UP000190044"/>
    </source>
</evidence>
<feature type="chain" id="PRO_5013295693" evidence="1">
    <location>
        <begin position="18"/>
        <end position="250"/>
    </location>
</feature>
<feature type="signal peptide" evidence="1">
    <location>
        <begin position="1"/>
        <end position="17"/>
    </location>
</feature>
<reference evidence="3" key="1">
    <citation type="submission" date="2017-02" db="EMBL/GenBank/DDBJ databases">
        <authorList>
            <person name="Varghese N."/>
            <person name="Submissions S."/>
        </authorList>
    </citation>
    <scope>NUCLEOTIDE SEQUENCE [LARGE SCALE GENOMIC DNA]</scope>
    <source>
        <strain evidence="3">R11H</strain>
    </source>
</reference>
<dbReference type="OrthoDB" id="7555861at2"/>
<name>A0A1T5C3N8_9SPHN</name>
<dbReference type="AlphaFoldDB" id="A0A1T5C3N8"/>
<keyword evidence="3" id="KW-1185">Reference proteome</keyword>
<gene>
    <name evidence="2" type="ORF">SAMN06295937_1008156</name>
</gene>
<protein>
    <submittedName>
        <fullName evidence="2">Uncharacterized protein</fullName>
    </submittedName>
</protein>
<accession>A0A1T5C3N8</accession>
<proteinExistence type="predicted"/>